<organism evidence="2 3">
    <name type="scientific">Maribacter algarum</name>
    <name type="common">ex Zhang et al. 2020</name>
    <dbReference type="NCBI Taxonomy" id="2578118"/>
    <lineage>
        <taxon>Bacteria</taxon>
        <taxon>Pseudomonadati</taxon>
        <taxon>Bacteroidota</taxon>
        <taxon>Flavobacteriia</taxon>
        <taxon>Flavobacteriales</taxon>
        <taxon>Flavobacteriaceae</taxon>
        <taxon>Maribacter</taxon>
    </lineage>
</organism>
<evidence type="ECO:0000256" key="1">
    <source>
        <dbReference type="SAM" id="SignalP"/>
    </source>
</evidence>
<evidence type="ECO:0000313" key="2">
    <source>
        <dbReference type="EMBL" id="TMM58794.1"/>
    </source>
</evidence>
<dbReference type="Pfam" id="PF12893">
    <property type="entry name" value="Lumazine_bd_2"/>
    <property type="match status" value="1"/>
</dbReference>
<keyword evidence="1" id="KW-0732">Signal</keyword>
<name>A0A5S3QLN4_9FLAO</name>
<feature type="chain" id="PRO_5024327137" evidence="1">
    <location>
        <begin position="20"/>
        <end position="142"/>
    </location>
</feature>
<proteinExistence type="predicted"/>
<dbReference type="SUPFAM" id="SSF54427">
    <property type="entry name" value="NTF2-like"/>
    <property type="match status" value="1"/>
</dbReference>
<gene>
    <name evidence="2" type="ORF">FEE95_05020</name>
</gene>
<comment type="caution">
    <text evidence="2">The sequence shown here is derived from an EMBL/GenBank/DDBJ whole genome shotgun (WGS) entry which is preliminary data.</text>
</comment>
<dbReference type="Gene3D" id="3.10.450.50">
    <property type="match status" value="1"/>
</dbReference>
<dbReference type="OrthoDB" id="9792284at2"/>
<dbReference type="EMBL" id="VATY01000001">
    <property type="protein sequence ID" value="TMM58794.1"/>
    <property type="molecule type" value="Genomic_DNA"/>
</dbReference>
<evidence type="ECO:0000313" key="3">
    <source>
        <dbReference type="Proteomes" id="UP000310314"/>
    </source>
</evidence>
<dbReference type="InterPro" id="IPR039437">
    <property type="entry name" value="FrzH/put_lumazine-bd"/>
</dbReference>
<dbReference type="InterPro" id="IPR032710">
    <property type="entry name" value="NTF2-like_dom_sf"/>
</dbReference>
<dbReference type="AlphaFoldDB" id="A0A5S3QLN4"/>
<dbReference type="RefSeq" id="WP_138656727.1">
    <property type="nucleotide sequence ID" value="NZ_VATY01000001.1"/>
</dbReference>
<accession>A0A5S3QLN4</accession>
<feature type="signal peptide" evidence="1">
    <location>
        <begin position="1"/>
        <end position="19"/>
    </location>
</feature>
<reference evidence="2 3" key="1">
    <citation type="submission" date="2019-05" db="EMBL/GenBank/DDBJ databases">
        <authorList>
            <person name="Zhang J.-Y."/>
            <person name="Feg X."/>
            <person name="Du Z.-J."/>
        </authorList>
    </citation>
    <scope>NUCLEOTIDE SEQUENCE [LARGE SCALE GENOMIC DNA]</scope>
    <source>
        <strain evidence="2 3">RZ26</strain>
    </source>
</reference>
<keyword evidence="3" id="KW-1185">Reference proteome</keyword>
<sequence>MKTLFFTAALLLTCATSLAQTEEDAIRASLQSYIEGSSYNDPEKIVAPFYEDARMFLSKKDQPIWILSAAEYAELFKKREKGKFNGRVGTILSVDQSNDIAMAKVEININEGEMLFIDLFILKKLEGHWKIISKAATRMPEE</sequence>
<dbReference type="Proteomes" id="UP000310314">
    <property type="component" value="Unassembled WGS sequence"/>
</dbReference>
<protein>
    <submittedName>
        <fullName evidence="2">Nuclear transport factor 2 family protein</fullName>
    </submittedName>
</protein>